<dbReference type="Gene3D" id="3.40.50.720">
    <property type="entry name" value="NAD(P)-binding Rossmann-like Domain"/>
    <property type="match status" value="1"/>
</dbReference>
<name>A0A1T5PAI0_9BACT</name>
<accession>A0A1T5PAI0</accession>
<protein>
    <recommendedName>
        <fullName evidence="2">Pyrroline-5-carboxylate reductase catalytic N-terminal domain-containing protein</fullName>
    </recommendedName>
</protein>
<gene>
    <name evidence="3" type="ORF">SAMN05660461_5632</name>
</gene>
<reference evidence="4" key="1">
    <citation type="submission" date="2017-02" db="EMBL/GenBank/DDBJ databases">
        <authorList>
            <person name="Varghese N."/>
            <person name="Submissions S."/>
        </authorList>
    </citation>
    <scope>NUCLEOTIDE SEQUENCE [LARGE SCALE GENOMIC DNA]</scope>
    <source>
        <strain evidence="4">DSM 18108</strain>
    </source>
</reference>
<dbReference type="RefSeq" id="WP_079472885.1">
    <property type="nucleotide sequence ID" value="NZ_FUZZ01000005.1"/>
</dbReference>
<sequence length="244" mass="26474">MNIGIIGAGAIGSWLASKLVALGHTVSIANSRGPASLKQLAENIGATPATVEEVTQNKKVIIVAIPQKSIPDLPKNIFKNLPDDVVVIDTGNYYPTLRDGIIPALIQGGIDSLWVQEQLGIPIVKIFNSIVIESLESKGQPKGAKNRIALAVSGDDTAAKEVVFKLVNEIGFDSFDIGTIAQSWKQQPGSTIYCRDITFEELKKRVDALGTAWSDMRNVIITKRNTDELLMKTDYPAYLKSLQD</sequence>
<evidence type="ECO:0000259" key="2">
    <source>
        <dbReference type="Pfam" id="PF03807"/>
    </source>
</evidence>
<keyword evidence="1" id="KW-0560">Oxidoreductase</keyword>
<dbReference type="STRING" id="393003.SAMN05660461_5632"/>
<evidence type="ECO:0000313" key="4">
    <source>
        <dbReference type="Proteomes" id="UP000190166"/>
    </source>
</evidence>
<dbReference type="InterPro" id="IPR028939">
    <property type="entry name" value="P5C_Rdtase_cat_N"/>
</dbReference>
<dbReference type="EMBL" id="FUZZ01000005">
    <property type="protein sequence ID" value="SKD09740.1"/>
    <property type="molecule type" value="Genomic_DNA"/>
</dbReference>
<evidence type="ECO:0000313" key="3">
    <source>
        <dbReference type="EMBL" id="SKD09740.1"/>
    </source>
</evidence>
<evidence type="ECO:0000256" key="1">
    <source>
        <dbReference type="ARBA" id="ARBA00023002"/>
    </source>
</evidence>
<organism evidence="3 4">
    <name type="scientific">Chitinophaga ginsengisegetis</name>
    <dbReference type="NCBI Taxonomy" id="393003"/>
    <lineage>
        <taxon>Bacteria</taxon>
        <taxon>Pseudomonadati</taxon>
        <taxon>Bacteroidota</taxon>
        <taxon>Chitinophagia</taxon>
        <taxon>Chitinophagales</taxon>
        <taxon>Chitinophagaceae</taxon>
        <taxon>Chitinophaga</taxon>
    </lineage>
</organism>
<dbReference type="AlphaFoldDB" id="A0A1T5PAI0"/>
<proteinExistence type="predicted"/>
<keyword evidence="4" id="KW-1185">Reference proteome</keyword>
<feature type="domain" description="Pyrroline-5-carboxylate reductase catalytic N-terminal" evidence="2">
    <location>
        <begin position="3"/>
        <end position="93"/>
    </location>
</feature>
<dbReference type="PANTHER" id="PTHR14239">
    <property type="entry name" value="DUDULIN-RELATED"/>
    <property type="match status" value="1"/>
</dbReference>
<dbReference type="InterPro" id="IPR051267">
    <property type="entry name" value="STEAP_metalloreductase"/>
</dbReference>
<dbReference type="Proteomes" id="UP000190166">
    <property type="component" value="Unassembled WGS sequence"/>
</dbReference>
<dbReference type="InterPro" id="IPR036291">
    <property type="entry name" value="NAD(P)-bd_dom_sf"/>
</dbReference>
<dbReference type="GO" id="GO:0016491">
    <property type="term" value="F:oxidoreductase activity"/>
    <property type="evidence" value="ECO:0007669"/>
    <property type="project" value="UniProtKB-KW"/>
</dbReference>
<dbReference type="Pfam" id="PF03807">
    <property type="entry name" value="F420_oxidored"/>
    <property type="match status" value="1"/>
</dbReference>
<dbReference type="PANTHER" id="PTHR14239:SF10">
    <property type="entry name" value="REDUCTASE"/>
    <property type="match status" value="1"/>
</dbReference>
<dbReference type="SUPFAM" id="SSF51735">
    <property type="entry name" value="NAD(P)-binding Rossmann-fold domains"/>
    <property type="match status" value="1"/>
</dbReference>